<dbReference type="EMBL" id="GBRH01198050">
    <property type="protein sequence ID" value="JAD99845.1"/>
    <property type="molecule type" value="Transcribed_RNA"/>
</dbReference>
<accession>A0A0A9EPN9</accession>
<reference evidence="1" key="1">
    <citation type="submission" date="2014-09" db="EMBL/GenBank/DDBJ databases">
        <authorList>
            <person name="Magalhaes I.L.F."/>
            <person name="Oliveira U."/>
            <person name="Santos F.R."/>
            <person name="Vidigal T.H.D.A."/>
            <person name="Brescovit A.D."/>
            <person name="Santos A.J."/>
        </authorList>
    </citation>
    <scope>NUCLEOTIDE SEQUENCE</scope>
    <source>
        <tissue evidence="1">Shoot tissue taken approximately 20 cm above the soil surface</tissue>
    </source>
</reference>
<reference evidence="1" key="2">
    <citation type="journal article" date="2015" name="Data Brief">
        <title>Shoot transcriptome of the giant reed, Arundo donax.</title>
        <authorList>
            <person name="Barrero R.A."/>
            <person name="Guerrero F.D."/>
            <person name="Moolhuijzen P."/>
            <person name="Goolsby J.A."/>
            <person name="Tidwell J."/>
            <person name="Bellgard S.E."/>
            <person name="Bellgard M.I."/>
        </authorList>
    </citation>
    <scope>NUCLEOTIDE SEQUENCE</scope>
    <source>
        <tissue evidence="1">Shoot tissue taken approximately 20 cm above the soil surface</tissue>
    </source>
</reference>
<proteinExistence type="predicted"/>
<protein>
    <submittedName>
        <fullName evidence="1">Uncharacterized protein</fullName>
    </submittedName>
</protein>
<dbReference type="AlphaFoldDB" id="A0A0A9EPN9"/>
<evidence type="ECO:0000313" key="1">
    <source>
        <dbReference type="EMBL" id="JAD99845.1"/>
    </source>
</evidence>
<sequence length="69" mass="7974">MKRIKLRLEQHKNEKLVNILTIDKCGQKQHICNEKASKLNLWSPSIPLAVHANLFQSAELEHHGYNSTK</sequence>
<name>A0A0A9EPN9_ARUDO</name>
<organism evidence="1">
    <name type="scientific">Arundo donax</name>
    <name type="common">Giant reed</name>
    <name type="synonym">Donax arundinaceus</name>
    <dbReference type="NCBI Taxonomy" id="35708"/>
    <lineage>
        <taxon>Eukaryota</taxon>
        <taxon>Viridiplantae</taxon>
        <taxon>Streptophyta</taxon>
        <taxon>Embryophyta</taxon>
        <taxon>Tracheophyta</taxon>
        <taxon>Spermatophyta</taxon>
        <taxon>Magnoliopsida</taxon>
        <taxon>Liliopsida</taxon>
        <taxon>Poales</taxon>
        <taxon>Poaceae</taxon>
        <taxon>PACMAD clade</taxon>
        <taxon>Arundinoideae</taxon>
        <taxon>Arundineae</taxon>
        <taxon>Arundo</taxon>
    </lineage>
</organism>